<proteinExistence type="predicted"/>
<keyword evidence="2" id="KW-1185">Reference proteome</keyword>
<dbReference type="OrthoDB" id="5452664at2"/>
<organism evidence="1 2">
    <name type="scientific">Maridesulfovibrio ferrireducens</name>
    <dbReference type="NCBI Taxonomy" id="246191"/>
    <lineage>
        <taxon>Bacteria</taxon>
        <taxon>Pseudomonadati</taxon>
        <taxon>Thermodesulfobacteriota</taxon>
        <taxon>Desulfovibrionia</taxon>
        <taxon>Desulfovibrionales</taxon>
        <taxon>Desulfovibrionaceae</taxon>
        <taxon>Maridesulfovibrio</taxon>
    </lineage>
</organism>
<dbReference type="EMBL" id="FNGA01000005">
    <property type="protein sequence ID" value="SDL48801.1"/>
    <property type="molecule type" value="Genomic_DNA"/>
</dbReference>
<protein>
    <submittedName>
        <fullName evidence="1">Uncharacterized protein</fullName>
    </submittedName>
</protein>
<reference evidence="2" key="1">
    <citation type="submission" date="2016-10" db="EMBL/GenBank/DDBJ databases">
        <authorList>
            <person name="Varghese N."/>
            <person name="Submissions S."/>
        </authorList>
    </citation>
    <scope>NUCLEOTIDE SEQUENCE [LARGE SCALE GENOMIC DNA]</scope>
    <source>
        <strain evidence="2">DSM 16995</strain>
    </source>
</reference>
<name>A0A1G9KGJ1_9BACT</name>
<gene>
    <name evidence="1" type="ORF">SAMN05660337_3073</name>
</gene>
<dbReference type="AlphaFoldDB" id="A0A1G9KGJ1"/>
<evidence type="ECO:0000313" key="1">
    <source>
        <dbReference type="EMBL" id="SDL48801.1"/>
    </source>
</evidence>
<sequence length="154" mass="17547">MEKAKIREYIHAIIMKKCTHDESARQNAIGEFITMTMPNIDEGSANNIKLMIPTIAELYDKWAVMFIDRLLETVPENQIEELCSGTPENDSALVLVYIMFMESERMEKQIAEDISTYAPTQNDEQGNIASEYIRAKLSQIAADQEKEKKGTPIQ</sequence>
<dbReference type="Proteomes" id="UP000199053">
    <property type="component" value="Unassembled WGS sequence"/>
</dbReference>
<accession>A0A1G9KGJ1</accession>
<evidence type="ECO:0000313" key="2">
    <source>
        <dbReference type="Proteomes" id="UP000199053"/>
    </source>
</evidence>
<dbReference type="STRING" id="246191.SAMN05660337_3073"/>
<dbReference type="RefSeq" id="WP_092162661.1">
    <property type="nucleotide sequence ID" value="NZ_FNGA01000005.1"/>
</dbReference>